<organism evidence="1">
    <name type="scientific">marine sediment metagenome</name>
    <dbReference type="NCBI Taxonomy" id="412755"/>
    <lineage>
        <taxon>unclassified sequences</taxon>
        <taxon>metagenomes</taxon>
        <taxon>ecological metagenomes</taxon>
    </lineage>
</organism>
<dbReference type="AlphaFoldDB" id="X1SXN8"/>
<evidence type="ECO:0000313" key="1">
    <source>
        <dbReference type="EMBL" id="GAI83906.1"/>
    </source>
</evidence>
<dbReference type="InterPro" id="IPR015421">
    <property type="entry name" value="PyrdxlP-dep_Trfase_major"/>
</dbReference>
<comment type="caution">
    <text evidence="1">The sequence shown here is derived from an EMBL/GenBank/DDBJ whole genome shotgun (WGS) entry which is preliminary data.</text>
</comment>
<name>X1SXN8_9ZZZZ</name>
<accession>X1SXN8</accession>
<dbReference type="InterPro" id="IPR015422">
    <property type="entry name" value="PyrdxlP-dep_Trfase_small"/>
</dbReference>
<dbReference type="GO" id="GO:0000271">
    <property type="term" value="P:polysaccharide biosynthetic process"/>
    <property type="evidence" value="ECO:0007669"/>
    <property type="project" value="TreeGrafter"/>
</dbReference>
<dbReference type="CDD" id="cd00616">
    <property type="entry name" value="AHBA_syn"/>
    <property type="match status" value="1"/>
</dbReference>
<dbReference type="Gene3D" id="3.40.640.10">
    <property type="entry name" value="Type I PLP-dependent aspartate aminotransferase-like (Major domain)"/>
    <property type="match status" value="1"/>
</dbReference>
<proteinExistence type="predicted"/>
<protein>
    <recommendedName>
        <fullName evidence="2">DegT/DnrJ/EryC1/StrS family aminotransferase</fullName>
    </recommendedName>
</protein>
<dbReference type="Pfam" id="PF01041">
    <property type="entry name" value="DegT_DnrJ_EryC1"/>
    <property type="match status" value="1"/>
</dbReference>
<dbReference type="InterPro" id="IPR000653">
    <property type="entry name" value="DegT/StrS_aminotransferase"/>
</dbReference>
<dbReference type="GO" id="GO:0008483">
    <property type="term" value="F:transaminase activity"/>
    <property type="evidence" value="ECO:0007669"/>
    <property type="project" value="TreeGrafter"/>
</dbReference>
<evidence type="ECO:0008006" key="2">
    <source>
        <dbReference type="Google" id="ProtNLM"/>
    </source>
</evidence>
<reference evidence="1" key="1">
    <citation type="journal article" date="2014" name="Front. Microbiol.">
        <title>High frequency of phylogenetically diverse reductive dehalogenase-homologous genes in deep subseafloor sedimentary metagenomes.</title>
        <authorList>
            <person name="Kawai M."/>
            <person name="Futagami T."/>
            <person name="Toyoda A."/>
            <person name="Takaki Y."/>
            <person name="Nishi S."/>
            <person name="Hori S."/>
            <person name="Arai W."/>
            <person name="Tsubouchi T."/>
            <person name="Morono Y."/>
            <person name="Uchiyama I."/>
            <person name="Ito T."/>
            <person name="Fujiyama A."/>
            <person name="Inagaki F."/>
            <person name="Takami H."/>
        </authorList>
    </citation>
    <scope>NUCLEOTIDE SEQUENCE</scope>
    <source>
        <strain evidence="1">Expedition CK06-06</strain>
    </source>
</reference>
<dbReference type="SUPFAM" id="SSF53383">
    <property type="entry name" value="PLP-dependent transferases"/>
    <property type="match status" value="1"/>
</dbReference>
<dbReference type="InterPro" id="IPR015424">
    <property type="entry name" value="PyrdxlP-dep_Trfase"/>
</dbReference>
<gene>
    <name evidence="1" type="ORF">S12H4_14717</name>
</gene>
<dbReference type="PANTHER" id="PTHR30244">
    <property type="entry name" value="TRANSAMINASE"/>
    <property type="match status" value="1"/>
</dbReference>
<feature type="non-terminal residue" evidence="1">
    <location>
        <position position="341"/>
    </location>
</feature>
<dbReference type="EMBL" id="BARW01007033">
    <property type="protein sequence ID" value="GAI83906.1"/>
    <property type="molecule type" value="Genomic_DNA"/>
</dbReference>
<dbReference type="GO" id="GO:0030170">
    <property type="term" value="F:pyridoxal phosphate binding"/>
    <property type="evidence" value="ECO:0007669"/>
    <property type="project" value="TreeGrafter"/>
</dbReference>
<sequence length="341" mass="37653">MPGPGMDIIGEEEKQALLEVIESGYLYRYGDLKDPNFKAKVWNLEQDFAKYIGTNYALAVTSGTTALLTALWAMKIGPGDEVIVPGYTFIASITSIIFAKAIPILAEIDESLTLDPEDVIKKITPRTKAIMIVHMLGNPGHLDEITKIAEDHNLILIEDCAQACGATFHGKSVGTFGQIGTFSLNVYKTITAGDGGMVVTNDENVYKRAFSIHDQGHLPLRQGVEQGKRTILGLNFRMNELTAAVAIAQLKKLSFIKEKLKKNKAQLKTILSEIKEIKFRKILDEEGDVGTLLTFFMPSIEKAEKLAEKLKCTTIAKSGWHVYNNMEHFLGQMTITDEGCP</sequence>
<dbReference type="PANTHER" id="PTHR30244:SF34">
    <property type="entry name" value="DTDP-4-AMINO-4,6-DIDEOXYGALACTOSE TRANSAMINASE"/>
    <property type="match status" value="1"/>
</dbReference>
<dbReference type="Gene3D" id="3.90.1150.10">
    <property type="entry name" value="Aspartate Aminotransferase, domain 1"/>
    <property type="match status" value="1"/>
</dbReference>
<dbReference type="PIRSF" id="PIRSF000390">
    <property type="entry name" value="PLP_StrS"/>
    <property type="match status" value="1"/>
</dbReference>